<dbReference type="EMBL" id="AZIL01001182">
    <property type="protein sequence ID" value="EWM24569.1"/>
    <property type="molecule type" value="Genomic_DNA"/>
</dbReference>
<dbReference type="Gene3D" id="3.10.350.10">
    <property type="entry name" value="LysM domain"/>
    <property type="match status" value="1"/>
</dbReference>
<dbReference type="SUPFAM" id="SSF54106">
    <property type="entry name" value="LysM domain"/>
    <property type="match status" value="1"/>
</dbReference>
<keyword evidence="3" id="KW-1185">Reference proteome</keyword>
<organism evidence="2 3">
    <name type="scientific">Nannochloropsis gaditana</name>
    <dbReference type="NCBI Taxonomy" id="72520"/>
    <lineage>
        <taxon>Eukaryota</taxon>
        <taxon>Sar</taxon>
        <taxon>Stramenopiles</taxon>
        <taxon>Ochrophyta</taxon>
        <taxon>Eustigmatophyceae</taxon>
        <taxon>Eustigmatales</taxon>
        <taxon>Monodopsidaceae</taxon>
        <taxon>Nannochloropsis</taxon>
    </lineage>
</organism>
<protein>
    <recommendedName>
        <fullName evidence="1">LysM domain-containing protein</fullName>
    </recommendedName>
</protein>
<evidence type="ECO:0000313" key="2">
    <source>
        <dbReference type="EMBL" id="EWM24569.1"/>
    </source>
</evidence>
<comment type="caution">
    <text evidence="2">The sequence shown here is derived from an EMBL/GenBank/DDBJ whole genome shotgun (WGS) entry which is preliminary data.</text>
</comment>
<dbReference type="Pfam" id="PF01476">
    <property type="entry name" value="LysM"/>
    <property type="match status" value="1"/>
</dbReference>
<dbReference type="InterPro" id="IPR018392">
    <property type="entry name" value="LysM"/>
</dbReference>
<sequence length="466" mass="51798">MAMDYYGDDSFKQKQELAMPLLEERSRIKCVKFPLVYHVLLPRAMLIEAVSPGPWRTKRLHFGPFPAFADVLEVLQVQSSSDVHALGGQESHNFCDKQAPPGLGYLQRHDRLTHVNGRIVHSLKHVQEILLEMEEDGACDSREARDKGSEVRIQLLRKKNPYAVYMDVDDPASPSTSSSFSSSDSCHSFHEDSGQTSSLLALVLSGGGCISFSPSSPSFASLVTSGAGPGSSRRPCRVSSLESLQPYESWGDEASLERTHYMPLWCFPLFHYLVQAGDSLPSIARTFGVSVDVLRRDNRDKFRCDLGCTCAEGRKTVSMEEGGEAIYAEDALQSRVVEVGMRQGLEEGEACGRERGGEVSGNGRGRSVGFTRIPGIDGWFRRPDRCHVGISSDTSFHVTHMYKSFMDRRLVEVYSAFAVLSAIYAMRIFKLLCAATRIEGRREVNRETPRQGGGWESKLYKICANE</sequence>
<dbReference type="CDD" id="cd00118">
    <property type="entry name" value="LysM"/>
    <property type="match status" value="1"/>
</dbReference>
<name>W7TW86_9STRA</name>
<dbReference type="InterPro" id="IPR036779">
    <property type="entry name" value="LysM_dom_sf"/>
</dbReference>
<evidence type="ECO:0000259" key="1">
    <source>
        <dbReference type="PROSITE" id="PS51782"/>
    </source>
</evidence>
<dbReference type="PROSITE" id="PS51782">
    <property type="entry name" value="LYSM"/>
    <property type="match status" value="1"/>
</dbReference>
<proteinExistence type="predicted"/>
<gene>
    <name evidence="2" type="ORF">Naga_100462g4</name>
</gene>
<reference evidence="2 3" key="1">
    <citation type="journal article" date="2014" name="Mol. Plant">
        <title>Chromosome Scale Genome Assembly and Transcriptome Profiling of Nannochloropsis gaditana in Nitrogen Depletion.</title>
        <authorList>
            <person name="Corteggiani Carpinelli E."/>
            <person name="Telatin A."/>
            <person name="Vitulo N."/>
            <person name="Forcato C."/>
            <person name="D'Angelo M."/>
            <person name="Schiavon R."/>
            <person name="Vezzi A."/>
            <person name="Giacometti G.M."/>
            <person name="Morosinotto T."/>
            <person name="Valle G."/>
        </authorList>
    </citation>
    <scope>NUCLEOTIDE SEQUENCE [LARGE SCALE GENOMIC DNA]</scope>
    <source>
        <strain evidence="2 3">B-31</strain>
    </source>
</reference>
<dbReference type="AlphaFoldDB" id="W7TW86"/>
<accession>W7TW86</accession>
<dbReference type="Proteomes" id="UP000019335">
    <property type="component" value="Chromosome 13"/>
</dbReference>
<feature type="domain" description="LysM" evidence="1">
    <location>
        <begin position="270"/>
        <end position="319"/>
    </location>
</feature>
<evidence type="ECO:0000313" key="3">
    <source>
        <dbReference type="Proteomes" id="UP000019335"/>
    </source>
</evidence>